<dbReference type="CDD" id="cd03137">
    <property type="entry name" value="GATase1_AraC_1"/>
    <property type="match status" value="1"/>
</dbReference>
<accession>A0ABS9I900</accession>
<dbReference type="RefSeq" id="WP_237253388.1">
    <property type="nucleotide sequence ID" value="NZ_JAKJXE010000014.1"/>
</dbReference>
<dbReference type="EMBL" id="JAKJXH010000018">
    <property type="protein sequence ID" value="MCF7543941.1"/>
    <property type="molecule type" value="Genomic_DNA"/>
</dbReference>
<evidence type="ECO:0000256" key="2">
    <source>
        <dbReference type="ARBA" id="ARBA00023163"/>
    </source>
</evidence>
<reference evidence="4" key="1">
    <citation type="submission" date="2022-01" db="EMBL/GenBank/DDBJ databases">
        <title>Pseudomonas sp. nov. isolated from Antarctic regolith.</title>
        <authorList>
            <person name="Novakova D."/>
            <person name="Sedlar K."/>
        </authorList>
    </citation>
    <scope>NUCLEOTIDE SEQUENCE</scope>
    <source>
        <strain evidence="4">P2647</strain>
    </source>
</reference>
<feature type="domain" description="HTH araC/xylS-type" evidence="3">
    <location>
        <begin position="209"/>
        <end position="307"/>
    </location>
</feature>
<dbReference type="InterPro" id="IPR009057">
    <property type="entry name" value="Homeodomain-like_sf"/>
</dbReference>
<dbReference type="PROSITE" id="PS01124">
    <property type="entry name" value="HTH_ARAC_FAMILY_2"/>
    <property type="match status" value="1"/>
</dbReference>
<gene>
    <name evidence="4" type="ORF">L4G47_17210</name>
</gene>
<dbReference type="Gene3D" id="1.10.10.60">
    <property type="entry name" value="Homeodomain-like"/>
    <property type="match status" value="1"/>
</dbReference>
<dbReference type="Gene3D" id="3.40.50.880">
    <property type="match status" value="1"/>
</dbReference>
<dbReference type="SUPFAM" id="SSF52317">
    <property type="entry name" value="Class I glutamine amidotransferase-like"/>
    <property type="match status" value="1"/>
</dbReference>
<dbReference type="PANTHER" id="PTHR43130">
    <property type="entry name" value="ARAC-FAMILY TRANSCRIPTIONAL REGULATOR"/>
    <property type="match status" value="1"/>
</dbReference>
<dbReference type="InterPro" id="IPR029062">
    <property type="entry name" value="Class_I_gatase-like"/>
</dbReference>
<evidence type="ECO:0000256" key="1">
    <source>
        <dbReference type="ARBA" id="ARBA00023015"/>
    </source>
</evidence>
<organism evidence="4 5">
    <name type="scientific">Pseudomonas petrae</name>
    <dbReference type="NCBI Taxonomy" id="2912190"/>
    <lineage>
        <taxon>Bacteria</taxon>
        <taxon>Pseudomonadati</taxon>
        <taxon>Pseudomonadota</taxon>
        <taxon>Gammaproteobacteria</taxon>
        <taxon>Pseudomonadales</taxon>
        <taxon>Pseudomonadaceae</taxon>
        <taxon>Pseudomonas</taxon>
    </lineage>
</organism>
<evidence type="ECO:0000313" key="4">
    <source>
        <dbReference type="EMBL" id="MCF7543941.1"/>
    </source>
</evidence>
<dbReference type="PANTHER" id="PTHR43130:SF3">
    <property type="entry name" value="HTH-TYPE TRANSCRIPTIONAL REGULATOR RV1931C"/>
    <property type="match status" value="1"/>
</dbReference>
<evidence type="ECO:0000313" key="5">
    <source>
        <dbReference type="Proteomes" id="UP001162905"/>
    </source>
</evidence>
<dbReference type="InterPro" id="IPR002818">
    <property type="entry name" value="DJ-1/PfpI"/>
</dbReference>
<proteinExistence type="predicted"/>
<dbReference type="SUPFAM" id="SSF46689">
    <property type="entry name" value="Homeodomain-like"/>
    <property type="match status" value="2"/>
</dbReference>
<evidence type="ECO:0000259" key="3">
    <source>
        <dbReference type="PROSITE" id="PS01124"/>
    </source>
</evidence>
<dbReference type="Pfam" id="PF12833">
    <property type="entry name" value="HTH_18"/>
    <property type="match status" value="1"/>
</dbReference>
<keyword evidence="5" id="KW-1185">Reference proteome</keyword>
<keyword evidence="1" id="KW-0805">Transcription regulation</keyword>
<dbReference type="InterPro" id="IPR052158">
    <property type="entry name" value="INH-QAR"/>
</dbReference>
<protein>
    <submittedName>
        <fullName evidence="4">GlxA family transcriptional regulator</fullName>
    </submittedName>
</protein>
<name>A0ABS9I900_9PSED</name>
<dbReference type="Pfam" id="PF01965">
    <property type="entry name" value="DJ-1_PfpI"/>
    <property type="match status" value="1"/>
</dbReference>
<dbReference type="InterPro" id="IPR018060">
    <property type="entry name" value="HTH_AraC"/>
</dbReference>
<comment type="caution">
    <text evidence="4">The sequence shown here is derived from an EMBL/GenBank/DDBJ whole genome shotgun (WGS) entry which is preliminary data.</text>
</comment>
<sequence length="312" mass="34402">MQTVGLILYPGFQVLGLSMSATFEVANLMAEREVYAVKLLSETGGLVQSSAGFGVDTEPFDQRRFDTLLILGDNVVRPASAGLIQYMREASPLTRRVGSICTGSAALAEAGLLSGRRVTTHWAHAPDLQRLYPDIQVDEDRIFINDGPVWTAAGMSACIDLALALVENDLGSEITRRVSRHLVVYHRRAGGQSQFSVMQDLDPKTDRIQAALTYARQHLKTELSVEQLAYVAHLSPRQFSRIFLAQTGRSPAKAVENLRVEAARLMMENGHSSIDVVATETGFGDRERMRRAFIRAYGLPPSSFTRTHPQLT</sequence>
<dbReference type="Proteomes" id="UP001162905">
    <property type="component" value="Unassembled WGS sequence"/>
</dbReference>
<keyword evidence="2" id="KW-0804">Transcription</keyword>
<dbReference type="SMART" id="SM00342">
    <property type="entry name" value="HTH_ARAC"/>
    <property type="match status" value="1"/>
</dbReference>